<evidence type="ECO:0000256" key="1">
    <source>
        <dbReference type="SAM" id="SignalP"/>
    </source>
</evidence>
<keyword evidence="3" id="KW-1185">Reference proteome</keyword>
<reference evidence="2 3" key="1">
    <citation type="submission" date="2019-12" db="EMBL/GenBank/DDBJ databases">
        <title>Litoreibacter badius sp. nov., a novel bacteriochlorophyll a-containing bacterium in the genus Litoreibacter.</title>
        <authorList>
            <person name="Kanamuro M."/>
            <person name="Takabe Y."/>
            <person name="Mori K."/>
            <person name="Takaichi S."/>
            <person name="Hanada S."/>
        </authorList>
    </citation>
    <scope>NUCLEOTIDE SEQUENCE [LARGE SCALE GENOMIC DNA]</scope>
    <source>
        <strain evidence="2 3">K6</strain>
    </source>
</reference>
<proteinExistence type="predicted"/>
<comment type="caution">
    <text evidence="2">The sequence shown here is derived from an EMBL/GenBank/DDBJ whole genome shotgun (WGS) entry which is preliminary data.</text>
</comment>
<dbReference type="AlphaFoldDB" id="A0A6N6JDR3"/>
<protein>
    <recommendedName>
        <fullName evidence="4">DUF1795 domain-containing protein</fullName>
    </recommendedName>
</protein>
<organism evidence="2 3">
    <name type="scientific">Litoreibacter roseus</name>
    <dbReference type="NCBI Taxonomy" id="2601869"/>
    <lineage>
        <taxon>Bacteria</taxon>
        <taxon>Pseudomonadati</taxon>
        <taxon>Pseudomonadota</taxon>
        <taxon>Alphaproteobacteria</taxon>
        <taxon>Rhodobacterales</taxon>
        <taxon>Roseobacteraceae</taxon>
        <taxon>Litoreibacter</taxon>
    </lineage>
</organism>
<evidence type="ECO:0000313" key="2">
    <source>
        <dbReference type="EMBL" id="GFE64295.1"/>
    </source>
</evidence>
<evidence type="ECO:0000313" key="3">
    <source>
        <dbReference type="Proteomes" id="UP000436822"/>
    </source>
</evidence>
<feature type="signal peptide" evidence="1">
    <location>
        <begin position="1"/>
        <end position="22"/>
    </location>
</feature>
<dbReference type="RefSeq" id="WP_159805176.1">
    <property type="nucleotide sequence ID" value="NZ_BLJE01000001.1"/>
</dbReference>
<accession>A0A6N6JDR3</accession>
<dbReference type="EMBL" id="BLJE01000001">
    <property type="protein sequence ID" value="GFE64295.1"/>
    <property type="molecule type" value="Genomic_DNA"/>
</dbReference>
<feature type="chain" id="PRO_5026828325" description="DUF1795 domain-containing protein" evidence="1">
    <location>
        <begin position="23"/>
        <end position="178"/>
    </location>
</feature>
<dbReference type="Proteomes" id="UP000436822">
    <property type="component" value="Unassembled WGS sequence"/>
</dbReference>
<keyword evidence="1" id="KW-0732">Signal</keyword>
<name>A0A6N6JDR3_9RHOB</name>
<evidence type="ECO:0008006" key="4">
    <source>
        <dbReference type="Google" id="ProtNLM"/>
    </source>
</evidence>
<sequence length="178" mass="19568">MSKGALLAVILSAAGWVGGAHAACVPLHEQIEFCDDGATWQRFEMVANETLAMFRFEDKSIGKLIVEKAAPGQRITAKMVEDAIIEKVGKQSAETGVAPIDVQTREGGRIGEHVIGTVQYEMDMADMGIVQFHHSYLVGDALVVQFVTLSNVLEHDMAKTVHQRFIERFEISKPETLL</sequence>
<gene>
    <name evidence="2" type="ORF">KIN_13690</name>
</gene>